<sequence length="172" mass="17381">MKTFLAILPAAAVVLACGADHPQSSLHVDLPGTAVAVTEIRTSGAPPPAPARASGSGFTEPARLVIRSQEEWASTWALIHGSASTSPLPPVDFGADMVVVAATGTRGSTGYDITIPDAALDAGTLRVGVVETTPGSGCVFATVLTSPVAAARVPRHDGPVEFVDKTVAIACQ</sequence>
<dbReference type="InterPro" id="IPR025748">
    <property type="entry name" value="PrcB_C_dom"/>
</dbReference>
<feature type="domain" description="PrcB C-terminal" evidence="1">
    <location>
        <begin position="97"/>
        <end position="154"/>
    </location>
</feature>
<dbReference type="Proteomes" id="UP001162891">
    <property type="component" value="Chromosome"/>
</dbReference>
<dbReference type="RefSeq" id="WP_248354803.1">
    <property type="nucleotide sequence ID" value="NZ_AP025591.1"/>
</dbReference>
<evidence type="ECO:0000313" key="3">
    <source>
        <dbReference type="Proteomes" id="UP001162891"/>
    </source>
</evidence>
<proteinExistence type="predicted"/>
<organism evidence="2 3">
    <name type="scientific">Anaeromyxobacter oryzae</name>
    <dbReference type="NCBI Taxonomy" id="2918170"/>
    <lineage>
        <taxon>Bacteria</taxon>
        <taxon>Pseudomonadati</taxon>
        <taxon>Myxococcota</taxon>
        <taxon>Myxococcia</taxon>
        <taxon>Myxococcales</taxon>
        <taxon>Cystobacterineae</taxon>
        <taxon>Anaeromyxobacteraceae</taxon>
        <taxon>Anaeromyxobacter</taxon>
    </lineage>
</organism>
<name>A0ABN6MXQ9_9BACT</name>
<protein>
    <recommendedName>
        <fullName evidence="1">PrcB C-terminal domain-containing protein</fullName>
    </recommendedName>
</protein>
<dbReference type="PROSITE" id="PS51257">
    <property type="entry name" value="PROKAR_LIPOPROTEIN"/>
    <property type="match status" value="1"/>
</dbReference>
<dbReference type="EMBL" id="AP025591">
    <property type="protein sequence ID" value="BDG05723.1"/>
    <property type="molecule type" value="Genomic_DNA"/>
</dbReference>
<evidence type="ECO:0000259" key="1">
    <source>
        <dbReference type="Pfam" id="PF14343"/>
    </source>
</evidence>
<evidence type="ECO:0000313" key="2">
    <source>
        <dbReference type="EMBL" id="BDG05723.1"/>
    </source>
</evidence>
<accession>A0ABN6MXQ9</accession>
<reference evidence="3" key="1">
    <citation type="journal article" date="2022" name="Int. J. Syst. Evol. Microbiol.">
        <title>Anaeromyxobacter oryzae sp. nov., Anaeromyxobacter diazotrophicus sp. nov. and Anaeromyxobacter paludicola sp. nov., isolated from paddy soils.</title>
        <authorList>
            <person name="Itoh H."/>
            <person name="Xu Z."/>
            <person name="Mise K."/>
            <person name="Masuda Y."/>
            <person name="Ushijima N."/>
            <person name="Hayakawa C."/>
            <person name="Shiratori Y."/>
            <person name="Senoo K."/>
        </authorList>
    </citation>
    <scope>NUCLEOTIDE SEQUENCE [LARGE SCALE GENOMIC DNA]</scope>
    <source>
        <strain evidence="3">Red232</strain>
    </source>
</reference>
<gene>
    <name evidence="2" type="ORF">AMOR_47190</name>
</gene>
<dbReference type="Pfam" id="PF14343">
    <property type="entry name" value="PrcB_C"/>
    <property type="match status" value="1"/>
</dbReference>
<keyword evidence="3" id="KW-1185">Reference proteome</keyword>